<dbReference type="InterPro" id="IPR045114">
    <property type="entry name" value="Csn12-like"/>
</dbReference>
<dbReference type="GO" id="GO:0070390">
    <property type="term" value="C:transcription export complex 2"/>
    <property type="evidence" value="ECO:0007669"/>
    <property type="project" value="TreeGrafter"/>
</dbReference>
<dbReference type="GO" id="GO:0003690">
    <property type="term" value="F:double-stranded DNA binding"/>
    <property type="evidence" value="ECO:0007669"/>
    <property type="project" value="InterPro"/>
</dbReference>
<name>A0A1G4I3N1_TRYEQ</name>
<dbReference type="GO" id="GO:0016973">
    <property type="term" value="P:poly(A)+ mRNA export from nucleus"/>
    <property type="evidence" value="ECO:0007669"/>
    <property type="project" value="TreeGrafter"/>
</dbReference>
<dbReference type="VEuPathDB" id="TriTrypDB:TEOVI_000487500"/>
<dbReference type="PANTHER" id="PTHR12732:SF3">
    <property type="entry name" value="PCI DOMAIN-CONTAINING PROTEIN"/>
    <property type="match status" value="1"/>
</dbReference>
<organism evidence="2 3">
    <name type="scientific">Trypanosoma equiperdum</name>
    <dbReference type="NCBI Taxonomy" id="5694"/>
    <lineage>
        <taxon>Eukaryota</taxon>
        <taxon>Discoba</taxon>
        <taxon>Euglenozoa</taxon>
        <taxon>Kinetoplastea</taxon>
        <taxon>Metakinetoplastina</taxon>
        <taxon>Trypanosomatida</taxon>
        <taxon>Trypanosomatidae</taxon>
        <taxon>Trypanosoma</taxon>
    </lineage>
</organism>
<accession>A0A1G4I3N1</accession>
<proteinExistence type="predicted"/>
<evidence type="ECO:0000313" key="3">
    <source>
        <dbReference type="Proteomes" id="UP000195570"/>
    </source>
</evidence>
<dbReference type="GO" id="GO:0000973">
    <property type="term" value="P:post-transcriptional tethering of RNA polymerase II gene DNA at nuclear periphery"/>
    <property type="evidence" value="ECO:0007669"/>
    <property type="project" value="TreeGrafter"/>
</dbReference>
<dbReference type="GO" id="GO:0006368">
    <property type="term" value="P:transcription elongation by RNA polymerase II"/>
    <property type="evidence" value="ECO:0007669"/>
    <property type="project" value="TreeGrafter"/>
</dbReference>
<evidence type="ECO:0000256" key="1">
    <source>
        <dbReference type="SAM" id="MobiDB-lite"/>
    </source>
</evidence>
<feature type="region of interest" description="Disordered" evidence="1">
    <location>
        <begin position="43"/>
        <end position="73"/>
    </location>
</feature>
<feature type="region of interest" description="Disordered" evidence="1">
    <location>
        <begin position="149"/>
        <end position="174"/>
    </location>
</feature>
<protein>
    <submittedName>
        <fullName evidence="2">Uncharacterized protein</fullName>
    </submittedName>
</protein>
<comment type="caution">
    <text evidence="2">The sequence shown here is derived from an EMBL/GenBank/DDBJ whole genome shotgun (WGS) entry which is preliminary data.</text>
</comment>
<keyword evidence="3" id="KW-1185">Reference proteome</keyword>
<reference evidence="2" key="1">
    <citation type="submission" date="2016-09" db="EMBL/GenBank/DDBJ databases">
        <authorList>
            <person name="Hebert L."/>
            <person name="Moumen B."/>
        </authorList>
    </citation>
    <scope>NUCLEOTIDE SEQUENCE [LARGE SCALE GENOMIC DNA]</scope>
    <source>
        <strain evidence="2">OVI</strain>
    </source>
</reference>
<sequence length="752" mass="81577">MMPVFGPPPSPVVMGPAPPPATHPPRNPIYNSVFGAFLSEQQKQAVSPLPSPNRMPFSNFTLGGPENSGTKAEVTGSEISKPVFAAPSATPTLWLQTDTDVGMPAGIDRALPAVRMGTTNTSFPPVFTTQRPQTAGASGGGFLLGADSGPTPAKTGAGSPEADMNASTRMVSPKPSIFTSPPFLKGKPLMPQITQKHTGGDASSTSILGANRPSVFSSKRNFSSMEVSGRSPTLKPVVAGAGSVFADAKRVRGETLECGKGVDAAWSAYGPQQNGGGTFSAAAVRSPAPTGTSVSLFNRSSQMQKQHGGGNTAKIMKVVRVFSSFMINVMNADEAQREVVEEFIEEAFFGTVESHDVDNFPAALRQLQSAWIALKGSQSQLKGERWVVLFALGSHLNVVTRTIQKEEEVNGNEEKEGTKVLGGAVRHDIWNVLSDSCTHANLLCEICLQLFSNQRDNHVPYCILPIVLRRARSVFELACNNGVSTVQSNMRSVLLKLHRYVRVAPPKRQLSTVVEKQRAVAFAALLSEMMLYGSAPPESSAFVEAFHQHCMDAVKIRCALYRHCADNLLQEPLTDSIIVQAMELLARAFVIVDDEAIENKRMLFVKLTACALALGRVPVADFQQAFVATGLEDLIVAVRSCNIRLFNVAMRNNSELYVRCGIHNVLQFVSKRISLLMVVKYYSTCFSDRIQVQDMIDYYQLPYNVSEGCNVWLLPLLVEKRINGVIESGVLILSNANPFDDYSKDAIRAFVE</sequence>
<dbReference type="PANTHER" id="PTHR12732">
    <property type="entry name" value="UNCHARACTERIZED PROTEASOME COMPONENT REGION PCI-CONTAINING"/>
    <property type="match status" value="1"/>
</dbReference>
<dbReference type="GeneID" id="92378815"/>
<gene>
    <name evidence="2" type="ORF">TEOVI_000487500</name>
</gene>
<dbReference type="Proteomes" id="UP000195570">
    <property type="component" value="Unassembled WGS sequence"/>
</dbReference>
<dbReference type="AlphaFoldDB" id="A0A1G4I3N1"/>
<evidence type="ECO:0000313" key="2">
    <source>
        <dbReference type="EMBL" id="SCU66355.1"/>
    </source>
</evidence>
<dbReference type="EMBL" id="CZPT02000533">
    <property type="protein sequence ID" value="SCU66355.1"/>
    <property type="molecule type" value="Genomic_DNA"/>
</dbReference>
<dbReference type="RefSeq" id="XP_067077811.1">
    <property type="nucleotide sequence ID" value="XM_067221710.1"/>
</dbReference>
<dbReference type="GO" id="GO:0003723">
    <property type="term" value="F:RNA binding"/>
    <property type="evidence" value="ECO:0007669"/>
    <property type="project" value="InterPro"/>
</dbReference>
<feature type="region of interest" description="Disordered" evidence="1">
    <location>
        <begin position="1"/>
        <end position="26"/>
    </location>
</feature>